<dbReference type="Pfam" id="PF02517">
    <property type="entry name" value="Rce1-like"/>
    <property type="match status" value="1"/>
</dbReference>
<feature type="transmembrane region" description="Helical" evidence="1">
    <location>
        <begin position="216"/>
        <end position="237"/>
    </location>
</feature>
<evidence type="ECO:0000259" key="2">
    <source>
        <dbReference type="Pfam" id="PF02517"/>
    </source>
</evidence>
<dbReference type="PANTHER" id="PTHR39430:SF1">
    <property type="entry name" value="PROTEASE"/>
    <property type="match status" value="1"/>
</dbReference>
<feature type="domain" description="CAAX prenyl protease 2/Lysostaphin resistance protein A-like" evidence="2">
    <location>
        <begin position="161"/>
        <end position="253"/>
    </location>
</feature>
<dbReference type="OrthoDB" id="324900at2"/>
<dbReference type="RefSeq" id="WP_037299929.1">
    <property type="nucleotide sequence ID" value="NZ_ATAX01000028.1"/>
</dbReference>
<keyword evidence="1" id="KW-0812">Transmembrane</keyword>
<feature type="transmembrane region" description="Helical" evidence="1">
    <location>
        <begin position="84"/>
        <end position="103"/>
    </location>
</feature>
<evidence type="ECO:0000313" key="3">
    <source>
        <dbReference type="EMBL" id="EWM52823.1"/>
    </source>
</evidence>
<dbReference type="AlphaFoldDB" id="W7UFV8"/>
<accession>W7UFV8</accession>
<keyword evidence="1" id="KW-1133">Transmembrane helix</keyword>
<gene>
    <name evidence="3" type="ORF">RF007C_14510</name>
</gene>
<reference evidence="3 4" key="1">
    <citation type="journal article" date="2014" name="PLoS ONE">
        <title>Rumen cellulosomics: divergent fiber-degrading strategies revealed by comparative genome-wide analysis of six ruminococcal strains.</title>
        <authorList>
            <person name="Dassa B."/>
            <person name="Borovok I."/>
            <person name="Ruimy-Israeli V."/>
            <person name="Lamed R."/>
            <person name="Flint H.J."/>
            <person name="Duncan S.H."/>
            <person name="Henrissat B."/>
            <person name="Coutinho P."/>
            <person name="Morrison M."/>
            <person name="Mosoni P."/>
            <person name="Yeoman C.J."/>
            <person name="White B.A."/>
            <person name="Bayer E.A."/>
        </authorList>
    </citation>
    <scope>NUCLEOTIDE SEQUENCE [LARGE SCALE GENOMIC DNA]</scope>
    <source>
        <strain evidence="3 4">007c</strain>
    </source>
</reference>
<feature type="transmembrane region" description="Helical" evidence="1">
    <location>
        <begin position="295"/>
        <end position="313"/>
    </location>
</feature>
<keyword evidence="1" id="KW-0472">Membrane</keyword>
<dbReference type="InterPro" id="IPR003675">
    <property type="entry name" value="Rce1/LyrA-like_dom"/>
</dbReference>
<dbReference type="Proteomes" id="UP000019365">
    <property type="component" value="Unassembled WGS sequence"/>
</dbReference>
<comment type="caution">
    <text evidence="3">The sequence shown here is derived from an EMBL/GenBank/DDBJ whole genome shotgun (WGS) entry which is preliminary data.</text>
</comment>
<dbReference type="eggNOG" id="COG1266">
    <property type="taxonomic scope" value="Bacteria"/>
</dbReference>
<feature type="transmembrane region" description="Helical" evidence="1">
    <location>
        <begin position="21"/>
        <end position="45"/>
    </location>
</feature>
<organism evidence="3 4">
    <name type="scientific">Ruminococcus flavefaciens 007c</name>
    <dbReference type="NCBI Taxonomy" id="1341157"/>
    <lineage>
        <taxon>Bacteria</taxon>
        <taxon>Bacillati</taxon>
        <taxon>Bacillota</taxon>
        <taxon>Clostridia</taxon>
        <taxon>Eubacteriales</taxon>
        <taxon>Oscillospiraceae</taxon>
        <taxon>Ruminococcus</taxon>
    </lineage>
</organism>
<proteinExistence type="predicted"/>
<feature type="transmembrane region" description="Helical" evidence="1">
    <location>
        <begin position="157"/>
        <end position="175"/>
    </location>
</feature>
<evidence type="ECO:0000313" key="4">
    <source>
        <dbReference type="Proteomes" id="UP000019365"/>
    </source>
</evidence>
<dbReference type="PANTHER" id="PTHR39430">
    <property type="entry name" value="MEMBRANE-ASSOCIATED PROTEASE-RELATED"/>
    <property type="match status" value="1"/>
</dbReference>
<dbReference type="GO" id="GO:0004175">
    <property type="term" value="F:endopeptidase activity"/>
    <property type="evidence" value="ECO:0007669"/>
    <property type="project" value="UniProtKB-ARBA"/>
</dbReference>
<dbReference type="EMBL" id="ATAX01000028">
    <property type="protein sequence ID" value="EWM52823.1"/>
    <property type="molecule type" value="Genomic_DNA"/>
</dbReference>
<dbReference type="GO" id="GO:0080120">
    <property type="term" value="P:CAAX-box protein maturation"/>
    <property type="evidence" value="ECO:0007669"/>
    <property type="project" value="UniProtKB-ARBA"/>
</dbReference>
<feature type="transmembrane region" description="Helical" evidence="1">
    <location>
        <begin position="124"/>
        <end position="145"/>
    </location>
</feature>
<evidence type="ECO:0000256" key="1">
    <source>
        <dbReference type="SAM" id="Phobius"/>
    </source>
</evidence>
<name>W7UFV8_RUMFL</name>
<sequence length="327" mass="34908">MLNYRPKMFDEAAGSHASKNIFKIIISFILVFIVILILETIPPAIISWGAMKEEMARLSADGFSGNEWELSMKASQIVSMDPKIMVPTLFSTIFGTLAAIFYCRCIELRPVRSMGARKKGIFGSYFLGLLIGAALMSVIVLLSSVTGASSTSACKNVNYFVIAMFFLGFVVQGMSEEFIFRGYLMTTIGGSGHHTALAVGISSVGFALAHATNPGFGLVPFINLTLFGAFAALYMILFDNIWGVSAIHSMWNFTQGNLYGISVSGSGDTESVFRTTAVSSKDYITGGEFGIEGSLFTTIALGIGVAAVLAALYKKSSAASKAAQPQA</sequence>
<keyword evidence="4" id="KW-1185">Reference proteome</keyword>
<protein>
    <recommendedName>
        <fullName evidence="2">CAAX prenyl protease 2/Lysostaphin resistance protein A-like domain-containing protein</fullName>
    </recommendedName>
</protein>
<dbReference type="PATRIC" id="fig|1341157.4.peg.2296"/>